<dbReference type="EMBL" id="BLAE01000006">
    <property type="protein sequence ID" value="GES07401.1"/>
    <property type="molecule type" value="Genomic_DNA"/>
</dbReference>
<gene>
    <name evidence="1" type="ORF">Amac_009960</name>
</gene>
<protein>
    <submittedName>
        <fullName evidence="1">Uncharacterized protein</fullName>
    </submittedName>
</protein>
<comment type="caution">
    <text evidence="1">The sequence shown here is derived from an EMBL/GenBank/DDBJ whole genome shotgun (WGS) entry which is preliminary data.</text>
</comment>
<name>A0A5M3WJN4_9ACTN</name>
<organism evidence="1 2">
    <name type="scientific">Acrocarpospora macrocephala</name>
    <dbReference type="NCBI Taxonomy" id="150177"/>
    <lineage>
        <taxon>Bacteria</taxon>
        <taxon>Bacillati</taxon>
        <taxon>Actinomycetota</taxon>
        <taxon>Actinomycetes</taxon>
        <taxon>Streptosporangiales</taxon>
        <taxon>Streptosporangiaceae</taxon>
        <taxon>Acrocarpospora</taxon>
    </lineage>
</organism>
<sequence>MRSTAARRRAICPARMRRSRNVSDLAILTLHWMEKHPERYADLHPDVRPYLVDAGLLAA</sequence>
<evidence type="ECO:0000313" key="1">
    <source>
        <dbReference type="EMBL" id="GES07401.1"/>
    </source>
</evidence>
<keyword evidence="2" id="KW-1185">Reference proteome</keyword>
<proteinExistence type="predicted"/>
<dbReference type="AlphaFoldDB" id="A0A5M3WJN4"/>
<dbReference type="Proteomes" id="UP000331127">
    <property type="component" value="Unassembled WGS sequence"/>
</dbReference>
<accession>A0A5M3WJN4</accession>
<evidence type="ECO:0000313" key="2">
    <source>
        <dbReference type="Proteomes" id="UP000331127"/>
    </source>
</evidence>
<reference evidence="1 2" key="1">
    <citation type="submission" date="2019-10" db="EMBL/GenBank/DDBJ databases">
        <title>Whole genome shotgun sequence of Acrocarpospora macrocephala NBRC 16266.</title>
        <authorList>
            <person name="Ichikawa N."/>
            <person name="Kimura A."/>
            <person name="Kitahashi Y."/>
            <person name="Komaki H."/>
            <person name="Oguchi A."/>
        </authorList>
    </citation>
    <scope>NUCLEOTIDE SEQUENCE [LARGE SCALE GENOMIC DNA]</scope>
    <source>
        <strain evidence="1 2">NBRC 16266</strain>
    </source>
</reference>